<evidence type="ECO:0000313" key="3">
    <source>
        <dbReference type="Proteomes" id="UP000309038"/>
    </source>
</evidence>
<keyword evidence="3" id="KW-1185">Reference proteome</keyword>
<reference evidence="2 3" key="1">
    <citation type="submission" date="2019-02" db="EMBL/GenBank/DDBJ databases">
        <title>Genome sequencing of the rare red list fungi Phlebia centrifuga.</title>
        <authorList>
            <person name="Buettner E."/>
            <person name="Kellner H."/>
        </authorList>
    </citation>
    <scope>NUCLEOTIDE SEQUENCE [LARGE SCALE GENOMIC DNA]</scope>
    <source>
        <strain evidence="2 3">DSM 108282</strain>
    </source>
</reference>
<sequence>MSANPEDLSYIHCRCVLVDELVSLEWAHPPYDTEGRYNLPLISVHMHCLRDLAEEVYADLEAHPEVPRMPAPCLPFNLGTTELLARIHAAALPSGPVIDIENTPPVSLIEDDVPLALETEIGSHANALMRIAREIRDMHQNTAIAIRSMHEDVSISKLDLGVLVRTCDRNLALARAHTTHLGKIQGVVHDVAGGVDMLQEAVHDLGNSKRRVRELEGRLRGSARENEQLREERADVLALGEPQWLCVAFDPQYHNAALSVNQ</sequence>
<name>A0A4S4K8E7_9APHY</name>
<protein>
    <submittedName>
        <fullName evidence="2">Uncharacterized protein</fullName>
    </submittedName>
</protein>
<evidence type="ECO:0000313" key="2">
    <source>
        <dbReference type="EMBL" id="THG94073.1"/>
    </source>
</evidence>
<organism evidence="2 3">
    <name type="scientific">Hermanssonia centrifuga</name>
    <dbReference type="NCBI Taxonomy" id="98765"/>
    <lineage>
        <taxon>Eukaryota</taxon>
        <taxon>Fungi</taxon>
        <taxon>Dikarya</taxon>
        <taxon>Basidiomycota</taxon>
        <taxon>Agaricomycotina</taxon>
        <taxon>Agaricomycetes</taxon>
        <taxon>Polyporales</taxon>
        <taxon>Meruliaceae</taxon>
        <taxon>Hermanssonia</taxon>
    </lineage>
</organism>
<comment type="caution">
    <text evidence="2">The sequence shown here is derived from an EMBL/GenBank/DDBJ whole genome shotgun (WGS) entry which is preliminary data.</text>
</comment>
<dbReference type="EMBL" id="SGPJ01000508">
    <property type="protein sequence ID" value="THG94073.1"/>
    <property type="molecule type" value="Genomic_DNA"/>
</dbReference>
<dbReference type="Proteomes" id="UP000309038">
    <property type="component" value="Unassembled WGS sequence"/>
</dbReference>
<accession>A0A4S4K8E7</accession>
<evidence type="ECO:0000256" key="1">
    <source>
        <dbReference type="SAM" id="Coils"/>
    </source>
</evidence>
<proteinExistence type="predicted"/>
<feature type="coiled-coil region" evidence="1">
    <location>
        <begin position="198"/>
        <end position="232"/>
    </location>
</feature>
<gene>
    <name evidence="2" type="ORF">EW026_g7324</name>
</gene>
<dbReference type="AlphaFoldDB" id="A0A4S4K8E7"/>
<keyword evidence="1" id="KW-0175">Coiled coil</keyword>